<evidence type="ECO:0000256" key="5">
    <source>
        <dbReference type="ARBA" id="ARBA00022801"/>
    </source>
</evidence>
<dbReference type="InterPro" id="IPR001932">
    <property type="entry name" value="PPM-type_phosphatase-like_dom"/>
</dbReference>
<comment type="cofactor">
    <cofactor evidence="1">
        <name>Mn(2+)</name>
        <dbReference type="ChEBI" id="CHEBI:29035"/>
    </cofactor>
</comment>
<dbReference type="AlphaFoldDB" id="A0A3Q0J5D2"/>
<evidence type="ECO:0000256" key="9">
    <source>
        <dbReference type="RuleBase" id="RU003465"/>
    </source>
</evidence>
<dbReference type="Proteomes" id="UP000079169">
    <property type="component" value="Unplaced"/>
</dbReference>
<name>A0A3Q0J5D2_DIACI</name>
<evidence type="ECO:0000256" key="7">
    <source>
        <dbReference type="ARBA" id="ARBA00022912"/>
    </source>
</evidence>
<dbReference type="Pfam" id="PF00481">
    <property type="entry name" value="PP2C"/>
    <property type="match status" value="3"/>
</dbReference>
<evidence type="ECO:0000313" key="12">
    <source>
        <dbReference type="Proteomes" id="UP000079169"/>
    </source>
</evidence>
<evidence type="ECO:0000256" key="8">
    <source>
        <dbReference type="ARBA" id="ARBA00023211"/>
    </source>
</evidence>
<keyword evidence="8" id="KW-0464">Manganese</keyword>
<evidence type="ECO:0000313" key="13">
    <source>
        <dbReference type="RefSeq" id="XP_026683694.1"/>
    </source>
</evidence>
<keyword evidence="12" id="KW-1185">Reference proteome</keyword>
<evidence type="ECO:0000259" key="11">
    <source>
        <dbReference type="PROSITE" id="PS51746"/>
    </source>
</evidence>
<feature type="compositionally biased region" description="Basic and acidic residues" evidence="10">
    <location>
        <begin position="304"/>
        <end position="324"/>
    </location>
</feature>
<dbReference type="SUPFAM" id="SSF81606">
    <property type="entry name" value="PP2C-like"/>
    <property type="match status" value="2"/>
</dbReference>
<dbReference type="RefSeq" id="XP_026683694.1">
    <property type="nucleotide sequence ID" value="XM_026827893.1"/>
</dbReference>
<gene>
    <name evidence="13" type="primary">LOC103515092</name>
</gene>
<organism evidence="12 13">
    <name type="scientific">Diaphorina citri</name>
    <name type="common">Asian citrus psyllid</name>
    <dbReference type="NCBI Taxonomy" id="121845"/>
    <lineage>
        <taxon>Eukaryota</taxon>
        <taxon>Metazoa</taxon>
        <taxon>Ecdysozoa</taxon>
        <taxon>Arthropoda</taxon>
        <taxon>Hexapoda</taxon>
        <taxon>Insecta</taxon>
        <taxon>Pterygota</taxon>
        <taxon>Neoptera</taxon>
        <taxon>Paraneoptera</taxon>
        <taxon>Hemiptera</taxon>
        <taxon>Sternorrhyncha</taxon>
        <taxon>Psylloidea</taxon>
        <taxon>Psyllidae</taxon>
        <taxon>Diaphorininae</taxon>
        <taxon>Diaphorina</taxon>
    </lineage>
</organism>
<dbReference type="PaxDb" id="121845-A0A3Q0J5D2"/>
<evidence type="ECO:0000256" key="2">
    <source>
        <dbReference type="ARBA" id="ARBA00006702"/>
    </source>
</evidence>
<dbReference type="SMART" id="SM00332">
    <property type="entry name" value="PP2Cc"/>
    <property type="match status" value="1"/>
</dbReference>
<evidence type="ECO:0000256" key="3">
    <source>
        <dbReference type="ARBA" id="ARBA00013081"/>
    </source>
</evidence>
<proteinExistence type="inferred from homology"/>
<evidence type="ECO:0000256" key="1">
    <source>
        <dbReference type="ARBA" id="ARBA00001936"/>
    </source>
</evidence>
<evidence type="ECO:0000256" key="10">
    <source>
        <dbReference type="SAM" id="MobiDB-lite"/>
    </source>
</evidence>
<protein>
    <recommendedName>
        <fullName evidence="3">protein-serine/threonine phosphatase</fullName>
        <ecNumber evidence="3">3.1.3.16</ecNumber>
    </recommendedName>
</protein>
<dbReference type="Gene3D" id="3.60.40.10">
    <property type="entry name" value="PPM-type phosphatase domain"/>
    <property type="match status" value="3"/>
</dbReference>
<evidence type="ECO:0000256" key="6">
    <source>
        <dbReference type="ARBA" id="ARBA00022842"/>
    </source>
</evidence>
<dbReference type="GO" id="GO:0046872">
    <property type="term" value="F:metal ion binding"/>
    <property type="evidence" value="ECO:0007669"/>
    <property type="project" value="UniProtKB-KW"/>
</dbReference>
<dbReference type="InterPro" id="IPR036457">
    <property type="entry name" value="PPM-type-like_dom_sf"/>
</dbReference>
<sequence length="669" mass="72516">MGAYLSQPITKKESTNHEGSNLTCGASSMQGWRIYQEDAHNVIIDFDENKSLFAVYDGHGGSEVAVYTSQHLPEFIKKTEQFKKGNYKQALIDAFMEFDESLIKDEVMAILKTLKKENEGEDSYPATDEDALDDDGDENVSNLYEEATMPLSEVISRYRNPSLQRLKESGKDVSLFKNGVTYVTCDHSYKQTAGLPLSEQMISALPDVQTISLTPQDEFIVIACDGIWNSLSSQDIEDRSQKKPATDSSSEATSSSGNTESSGTTVSSDTTVKSESSISTTTSNTSTATHDTAQSNSSGVSSTKSEENGGSERVENGEVKKNGEESTEISSSDIKVKPVKGKAKDKPLVVTNGDGEIIDGDKSASVTNGESKKQRTSPRKLGTKNLLESTLEDDSSESDEDFHVDEASSSKFKLGLSREDIQKRMKEALDHKDVPGMDSGCTAVVVLFVDNEVYIANAGDSRAVLCRDSKAQDLSEDHKPEDEAEKSRIVKAGGEVTPCGRVNGGLNLSRALGKSRFSPARPSQEVVDFVRERIGKQEKLSDICEEAAGSIPAQDEFIVSACDGIWNSLSSQEVVDFVRERIGKQEKLIDICEELFDKCLAPDSLGDGTGCDNMTCVLVKIEPGRLSRDNAAPISVASAKRSREDTEAAANPSKKSKTEEGEVSSVTDV</sequence>
<feature type="domain" description="PPM-type phosphatase" evidence="11">
    <location>
        <begin position="23"/>
        <end position="621"/>
    </location>
</feature>
<dbReference type="PROSITE" id="PS51746">
    <property type="entry name" value="PPM_2"/>
    <property type="match status" value="1"/>
</dbReference>
<accession>A0A3Q0J5D2</accession>
<comment type="similarity">
    <text evidence="2 9">Belongs to the PP2C family.</text>
</comment>
<feature type="region of interest" description="Disordered" evidence="10">
    <location>
        <begin position="632"/>
        <end position="669"/>
    </location>
</feature>
<reference evidence="13" key="1">
    <citation type="submission" date="2025-08" db="UniProtKB">
        <authorList>
            <consortium name="RefSeq"/>
        </authorList>
    </citation>
    <scope>IDENTIFICATION</scope>
</reference>
<feature type="compositionally biased region" description="Acidic residues" evidence="10">
    <location>
        <begin position="390"/>
        <end position="403"/>
    </location>
</feature>
<keyword evidence="4" id="KW-0479">Metal-binding</keyword>
<dbReference type="KEGG" id="dci:103515092"/>
<feature type="compositionally biased region" description="Polar residues" evidence="10">
    <location>
        <begin position="293"/>
        <end position="303"/>
    </location>
</feature>
<dbReference type="PANTHER" id="PTHR13832">
    <property type="entry name" value="PROTEIN PHOSPHATASE 2C"/>
    <property type="match status" value="1"/>
</dbReference>
<feature type="region of interest" description="Disordered" evidence="10">
    <location>
        <begin position="1"/>
        <end position="20"/>
    </location>
</feature>
<dbReference type="GeneID" id="103515092"/>
<feature type="compositionally biased region" description="Low complexity" evidence="10">
    <location>
        <begin position="246"/>
        <end position="292"/>
    </location>
</feature>
<keyword evidence="7 9" id="KW-0904">Protein phosphatase</keyword>
<feature type="region of interest" description="Disordered" evidence="10">
    <location>
        <begin position="235"/>
        <end position="409"/>
    </location>
</feature>
<dbReference type="InterPro" id="IPR000222">
    <property type="entry name" value="PP2C_BS"/>
</dbReference>
<keyword evidence="6" id="KW-0460">Magnesium</keyword>
<dbReference type="InterPro" id="IPR015655">
    <property type="entry name" value="PP2C"/>
</dbReference>
<dbReference type="CDD" id="cd00143">
    <property type="entry name" value="PP2Cc"/>
    <property type="match status" value="2"/>
</dbReference>
<keyword evidence="5 9" id="KW-0378">Hydrolase</keyword>
<dbReference type="EC" id="3.1.3.16" evidence="3"/>
<feature type="compositionally biased region" description="Basic and acidic residues" evidence="10">
    <location>
        <begin position="236"/>
        <end position="245"/>
    </location>
</feature>
<dbReference type="PROSITE" id="PS01032">
    <property type="entry name" value="PPM_1"/>
    <property type="match status" value="1"/>
</dbReference>
<dbReference type="PANTHER" id="PTHR13832:SF803">
    <property type="entry name" value="PROTEIN PHOSPHATASE 1G"/>
    <property type="match status" value="1"/>
</dbReference>
<evidence type="ECO:0000256" key="4">
    <source>
        <dbReference type="ARBA" id="ARBA00022723"/>
    </source>
</evidence>
<dbReference type="GO" id="GO:0004722">
    <property type="term" value="F:protein serine/threonine phosphatase activity"/>
    <property type="evidence" value="ECO:0007669"/>
    <property type="project" value="UniProtKB-EC"/>
</dbReference>
<dbReference type="STRING" id="121845.A0A3Q0J5D2"/>